<organism evidence="1 2">
    <name type="scientific">Legionella maioricensis</name>
    <dbReference type="NCBI Taxonomy" id="2896528"/>
    <lineage>
        <taxon>Bacteria</taxon>
        <taxon>Pseudomonadati</taxon>
        <taxon>Pseudomonadota</taxon>
        <taxon>Gammaproteobacteria</taxon>
        <taxon>Legionellales</taxon>
        <taxon>Legionellaceae</taxon>
        <taxon>Legionella</taxon>
    </lineage>
</organism>
<dbReference type="EMBL" id="JAJKBJ010000036">
    <property type="protein sequence ID" value="MCL9685728.1"/>
    <property type="molecule type" value="Genomic_DNA"/>
</dbReference>
<dbReference type="RefSeq" id="WP_250424452.1">
    <property type="nucleotide sequence ID" value="NZ_JAJKBJ010000036.1"/>
</dbReference>
<proteinExistence type="predicted"/>
<evidence type="ECO:0000313" key="1">
    <source>
        <dbReference type="EMBL" id="MCL9685728.1"/>
    </source>
</evidence>
<sequence>MVLTPQFDYLFMAEHYGIALSASQKQLFILWIYHGKKQWALQAAYIEGYENTYYAMVK</sequence>
<comment type="caution">
    <text evidence="1">The sequence shown here is derived from an EMBL/GenBank/DDBJ whole genome shotgun (WGS) entry which is preliminary data.</text>
</comment>
<name>A0A9X2D3S3_9GAMM</name>
<accession>A0A9X2D3S3</accession>
<protein>
    <submittedName>
        <fullName evidence="1">Uncharacterized protein</fullName>
    </submittedName>
</protein>
<keyword evidence="2" id="KW-1185">Reference proteome</keyword>
<dbReference type="AlphaFoldDB" id="A0A9X2D3S3"/>
<dbReference type="Proteomes" id="UP001139721">
    <property type="component" value="Unassembled WGS sequence"/>
</dbReference>
<reference evidence="1" key="1">
    <citation type="submission" date="2021-11" db="EMBL/GenBank/DDBJ databases">
        <title>Legionella maioricencis sp. nov., a new species isolated from hot water samples in Mallorca.</title>
        <authorList>
            <person name="Crespi S."/>
            <person name="Drasar V."/>
            <person name="Salva-Serra F."/>
            <person name="Jaen-Luchoro D."/>
            <person name="Pineiro-Iglesias B."/>
            <person name="Aliaga F."/>
            <person name="Fernandez-Juarez V."/>
            <person name="Coll G."/>
            <person name="Moore E.R.B."/>
            <person name="Bennasar-Figueras A."/>
        </authorList>
    </citation>
    <scope>NUCLEOTIDE SEQUENCE</scope>
    <source>
        <strain evidence="1">HCPI-6</strain>
    </source>
</reference>
<gene>
    <name evidence="1" type="ORF">LOX96_16630</name>
</gene>
<evidence type="ECO:0000313" key="2">
    <source>
        <dbReference type="Proteomes" id="UP001139721"/>
    </source>
</evidence>